<reference evidence="3" key="1">
    <citation type="submission" date="2011-02" db="EMBL/GenBank/DDBJ databases">
        <title>Complete sequence of Spirochaeta sp. Buddy.</title>
        <authorList>
            <person name="Lucas S."/>
            <person name="Copeland A."/>
            <person name="Lapidus A."/>
            <person name="Cheng J.-F."/>
            <person name="Goodwin L."/>
            <person name="Pitluck S."/>
            <person name="Zeytun A."/>
            <person name="Detter J.C."/>
            <person name="Han C."/>
            <person name="Tapia R."/>
            <person name="Land M."/>
            <person name="Hauser L."/>
            <person name="Kyrpides N."/>
            <person name="Ivanova N."/>
            <person name="Mikhailova N."/>
            <person name="Pagani I."/>
            <person name="Ritalahti K.M."/>
            <person name="Loeffler F.E."/>
            <person name="Woyke T."/>
        </authorList>
    </citation>
    <scope>NUCLEOTIDE SEQUENCE [LARGE SCALE GENOMIC DNA]</scope>
    <source>
        <strain evidence="3">ATCC BAA-1886 / DSM 22777 / Buddy</strain>
    </source>
</reference>
<protein>
    <submittedName>
        <fullName evidence="2">Uncharacterized protein</fullName>
    </submittedName>
</protein>
<evidence type="ECO:0000313" key="3">
    <source>
        <dbReference type="Proteomes" id="UP000008466"/>
    </source>
</evidence>
<dbReference type="HOGENOM" id="CLU_1853925_0_0_12"/>
<sequence>MLIVLLCLFVPSSLQAAITLQTPSTDVLIVVEPIASNGNDGSLLIPICDLTLVAKHPGFGRVFIEHTPLLSQTDVVMYQLVSERGLDFERSEPFLYRVQGQLHEEVPIGRLWARLVRPLGSTKTLCFSTLRVNLVLEK</sequence>
<evidence type="ECO:0000256" key="1">
    <source>
        <dbReference type="SAM" id="SignalP"/>
    </source>
</evidence>
<keyword evidence="3" id="KW-1185">Reference proteome</keyword>
<accession>F0RX36</accession>
<organism evidence="2 3">
    <name type="scientific">Sphaerochaeta globosa (strain ATCC BAA-1886 / DSM 22777 / Buddy)</name>
    <name type="common">Spirochaeta sp. (strain Buddy)</name>
    <dbReference type="NCBI Taxonomy" id="158189"/>
    <lineage>
        <taxon>Bacteria</taxon>
        <taxon>Pseudomonadati</taxon>
        <taxon>Spirochaetota</taxon>
        <taxon>Spirochaetia</taxon>
        <taxon>Spirochaetales</taxon>
        <taxon>Sphaerochaetaceae</taxon>
        <taxon>Sphaerochaeta</taxon>
    </lineage>
</organism>
<feature type="signal peptide" evidence="1">
    <location>
        <begin position="1"/>
        <end position="16"/>
    </location>
</feature>
<keyword evidence="1" id="KW-0732">Signal</keyword>
<dbReference type="Proteomes" id="UP000008466">
    <property type="component" value="Chromosome"/>
</dbReference>
<proteinExistence type="predicted"/>
<feature type="chain" id="PRO_5003259850" evidence="1">
    <location>
        <begin position="17"/>
        <end position="138"/>
    </location>
</feature>
<evidence type="ECO:0000313" key="2">
    <source>
        <dbReference type="EMBL" id="ADY11886.1"/>
    </source>
</evidence>
<gene>
    <name evidence="2" type="ordered locus">SpiBuddy_0041</name>
</gene>
<name>F0RX36_SPHGB</name>
<dbReference type="AlphaFoldDB" id="F0RX36"/>
<dbReference type="KEGG" id="sbu:SpiBuddy_0041"/>
<dbReference type="EMBL" id="CP002541">
    <property type="protein sequence ID" value="ADY11886.1"/>
    <property type="molecule type" value="Genomic_DNA"/>
</dbReference>